<accession>A6VNN9</accession>
<dbReference type="GO" id="GO:0060567">
    <property type="term" value="P:negative regulation of termination of DNA-templated transcription"/>
    <property type="evidence" value="ECO:0007669"/>
    <property type="project" value="InterPro"/>
</dbReference>
<keyword evidence="6" id="KW-1185">Reference proteome</keyword>
<dbReference type="HOGENOM" id="CLU_164658_0_0_6"/>
<dbReference type="GO" id="GO:0003677">
    <property type="term" value="F:DNA binding"/>
    <property type="evidence" value="ECO:0007669"/>
    <property type="project" value="UniProtKB-KW"/>
</dbReference>
<proteinExistence type="inferred from homology"/>
<dbReference type="KEGG" id="asu:Asuc_1225"/>
<dbReference type="RefSeq" id="WP_012072963.1">
    <property type="nucleotide sequence ID" value="NC_009655.1"/>
</dbReference>
<dbReference type="EMBL" id="CP000746">
    <property type="protein sequence ID" value="ABR74586.1"/>
    <property type="molecule type" value="Genomic_DNA"/>
</dbReference>
<reference evidence="6" key="1">
    <citation type="journal article" date="2010" name="BMC Genomics">
        <title>A genomic perspective on the potential of Actinobacillus succinogenes for industrial succinate production.</title>
        <authorList>
            <person name="McKinlay J.B."/>
            <person name="Laivenieks M."/>
            <person name="Schindler B.D."/>
            <person name="McKinlay A.A."/>
            <person name="Siddaramappa S."/>
            <person name="Challacombe J.F."/>
            <person name="Lowry S.R."/>
            <person name="Clum A."/>
            <person name="Lapidus A.L."/>
            <person name="Burkhart K.B."/>
            <person name="Harkins V."/>
            <person name="Vieille C."/>
        </authorList>
    </citation>
    <scope>NUCLEOTIDE SEQUENCE [LARGE SCALE GENOMIC DNA]</scope>
    <source>
        <strain evidence="6">ATCC 55618 / DSM 22257 / CCUG 43843 / 130Z</strain>
    </source>
</reference>
<comment type="similarity">
    <text evidence="1">Belongs to the phage antitermination Q type 1 family.</text>
</comment>
<evidence type="ECO:0000256" key="1">
    <source>
        <dbReference type="ARBA" id="ARBA00010234"/>
    </source>
</evidence>
<dbReference type="Proteomes" id="UP000001114">
    <property type="component" value="Chromosome"/>
</dbReference>
<sequence length="116" mass="13655">MNFKAKFIRFGYWGNSRLETDYPVATVGIKGADRTKPYLDPLSDDEGMLIDKGLLLMKQINFDQFHVFMLTYVKRYDRADICHFKNISLKHYYNLLHEAESFLIGYLLRGEVVFFA</sequence>
<gene>
    <name evidence="5" type="ordered locus">Asuc_1225</name>
</gene>
<dbReference type="Pfam" id="PF06530">
    <property type="entry name" value="Phage_antitermQ"/>
    <property type="match status" value="1"/>
</dbReference>
<dbReference type="AlphaFoldDB" id="A6VNN9"/>
<evidence type="ECO:0000256" key="3">
    <source>
        <dbReference type="ARBA" id="ARBA00023125"/>
    </source>
</evidence>
<dbReference type="OrthoDB" id="5679912at2"/>
<evidence type="ECO:0000313" key="6">
    <source>
        <dbReference type="Proteomes" id="UP000001114"/>
    </source>
</evidence>
<keyword evidence="3" id="KW-0238">DNA-binding</keyword>
<keyword evidence="2" id="KW-0805">Transcription regulation</keyword>
<dbReference type="STRING" id="339671.Asuc_1225"/>
<evidence type="ECO:0000256" key="4">
    <source>
        <dbReference type="ARBA" id="ARBA00023163"/>
    </source>
</evidence>
<protein>
    <recommendedName>
        <fullName evidence="7">Phage antitermination protein Q</fullName>
    </recommendedName>
</protein>
<keyword evidence="4" id="KW-0804">Transcription</keyword>
<name>A6VNN9_ACTSZ</name>
<evidence type="ECO:0000256" key="2">
    <source>
        <dbReference type="ARBA" id="ARBA00023015"/>
    </source>
</evidence>
<dbReference type="InterPro" id="IPR010534">
    <property type="entry name" value="Phage_933W_GpQ"/>
</dbReference>
<dbReference type="eggNOG" id="ENOG5031JYQ">
    <property type="taxonomic scope" value="Bacteria"/>
</dbReference>
<organism evidence="5 6">
    <name type="scientific">Actinobacillus succinogenes (strain ATCC 55618 / DSM 22257 / CCUG 43843 / 130Z)</name>
    <dbReference type="NCBI Taxonomy" id="339671"/>
    <lineage>
        <taxon>Bacteria</taxon>
        <taxon>Pseudomonadati</taxon>
        <taxon>Pseudomonadota</taxon>
        <taxon>Gammaproteobacteria</taxon>
        <taxon>Pasteurellales</taxon>
        <taxon>Pasteurellaceae</taxon>
        <taxon>Actinobacillus</taxon>
    </lineage>
</organism>
<evidence type="ECO:0008006" key="7">
    <source>
        <dbReference type="Google" id="ProtNLM"/>
    </source>
</evidence>
<evidence type="ECO:0000313" key="5">
    <source>
        <dbReference type="EMBL" id="ABR74586.1"/>
    </source>
</evidence>